<dbReference type="EMBL" id="GFPF01001692">
    <property type="protein sequence ID" value="MAA12838.1"/>
    <property type="molecule type" value="Transcribed_RNA"/>
</dbReference>
<sequence length="89" mass="10231">MMSLPGTTLLPYQLHAQQIRALQSHQFKYSIKPSITLGLTYSCELPPQSSAYYPSSRQWDVPTRLECSIDRAQTNAAYKSVNHFLHKWC</sequence>
<name>A0A224Y5K1_9ACAR</name>
<accession>A0A224Y5K1</accession>
<dbReference type="AlphaFoldDB" id="A0A224Y5K1"/>
<proteinExistence type="predicted"/>
<reference evidence="1" key="1">
    <citation type="journal article" date="2017" name="Parasit. Vectors">
        <title>Sialotranscriptomics of Rhipicephalus zambeziensis reveals intricate expression profiles of secretory proteins and suggests tight temporal transcriptional regulation during blood-feeding.</title>
        <authorList>
            <person name="de Castro M.H."/>
            <person name="de Klerk D."/>
            <person name="Pienaar R."/>
            <person name="Rees D.J.G."/>
            <person name="Mans B.J."/>
        </authorList>
    </citation>
    <scope>NUCLEOTIDE SEQUENCE</scope>
    <source>
        <tissue evidence="1">Salivary glands</tissue>
    </source>
</reference>
<organism evidence="1">
    <name type="scientific">Rhipicephalus zambeziensis</name>
    <dbReference type="NCBI Taxonomy" id="60191"/>
    <lineage>
        <taxon>Eukaryota</taxon>
        <taxon>Metazoa</taxon>
        <taxon>Ecdysozoa</taxon>
        <taxon>Arthropoda</taxon>
        <taxon>Chelicerata</taxon>
        <taxon>Arachnida</taxon>
        <taxon>Acari</taxon>
        <taxon>Parasitiformes</taxon>
        <taxon>Ixodida</taxon>
        <taxon>Ixodoidea</taxon>
        <taxon>Ixodidae</taxon>
        <taxon>Rhipicephalinae</taxon>
        <taxon>Rhipicephalus</taxon>
        <taxon>Rhipicephalus</taxon>
    </lineage>
</organism>
<protein>
    <submittedName>
        <fullName evidence="1">Uncharacterized protein</fullName>
    </submittedName>
</protein>
<evidence type="ECO:0000313" key="1">
    <source>
        <dbReference type="EMBL" id="MAA12838.1"/>
    </source>
</evidence>